<evidence type="ECO:0000259" key="16">
    <source>
        <dbReference type="Pfam" id="PF13018"/>
    </source>
</evidence>
<keyword evidence="7" id="KW-0732">Signal</keyword>
<dbReference type="PATRIC" id="fig|742743.3.peg.1160"/>
<proteinExistence type="inferred from homology"/>
<evidence type="ECO:0000256" key="1">
    <source>
        <dbReference type="ARBA" id="ARBA00004241"/>
    </source>
</evidence>
<dbReference type="Gene3D" id="3.30.1300.30">
    <property type="entry name" value="GSPII I/J protein-like"/>
    <property type="match status" value="1"/>
</dbReference>
<feature type="compositionally biased region" description="Polar residues" evidence="12">
    <location>
        <begin position="770"/>
        <end position="793"/>
    </location>
</feature>
<gene>
    <name evidence="17" type="ORF">HMPREF9453_01145</name>
</gene>
<keyword evidence="18" id="KW-1185">Reference proteome</keyword>
<evidence type="ECO:0000256" key="11">
    <source>
        <dbReference type="SAM" id="Coils"/>
    </source>
</evidence>
<evidence type="ECO:0000256" key="9">
    <source>
        <dbReference type="ARBA" id="ARBA00023136"/>
    </source>
</evidence>
<dbReference type="SUPFAM" id="SSF101967">
    <property type="entry name" value="Adhesin YadA, collagen-binding domain"/>
    <property type="match status" value="2"/>
</dbReference>
<dbReference type="Pfam" id="PF13018">
    <property type="entry name" value="ESPR"/>
    <property type="match status" value="1"/>
</dbReference>
<evidence type="ECO:0000256" key="4">
    <source>
        <dbReference type="ARBA" id="ARBA00022448"/>
    </source>
</evidence>
<evidence type="ECO:0000256" key="3">
    <source>
        <dbReference type="ARBA" id="ARBA00005848"/>
    </source>
</evidence>
<dbReference type="Gene3D" id="2.150.10.10">
    <property type="entry name" value="Serralysin-like metalloprotease, C-terminal"/>
    <property type="match status" value="2"/>
</dbReference>
<evidence type="ECO:0000259" key="14">
    <source>
        <dbReference type="Pfam" id="PF03895"/>
    </source>
</evidence>
<dbReference type="OrthoDB" id="2216692at2"/>
<dbReference type="InterPro" id="IPR011049">
    <property type="entry name" value="Serralysin-like_metalloprot_C"/>
</dbReference>
<feature type="transmembrane region" description="Helical" evidence="13">
    <location>
        <begin position="40"/>
        <end position="60"/>
    </location>
</feature>
<evidence type="ECO:0000256" key="12">
    <source>
        <dbReference type="SAM" id="MobiDB-lite"/>
    </source>
</evidence>
<dbReference type="InterPro" id="IPR011004">
    <property type="entry name" value="Trimer_LpxA-like_sf"/>
</dbReference>
<dbReference type="InterPro" id="IPR024973">
    <property type="entry name" value="ESPR"/>
</dbReference>
<feature type="compositionally biased region" description="Low complexity" evidence="12">
    <location>
        <begin position="757"/>
        <end position="769"/>
    </location>
</feature>
<evidence type="ECO:0000256" key="13">
    <source>
        <dbReference type="SAM" id="Phobius"/>
    </source>
</evidence>
<organism evidence="17 18">
    <name type="scientific">Dialister succinatiphilus YIT 11850</name>
    <dbReference type="NCBI Taxonomy" id="742743"/>
    <lineage>
        <taxon>Bacteria</taxon>
        <taxon>Bacillati</taxon>
        <taxon>Bacillota</taxon>
        <taxon>Negativicutes</taxon>
        <taxon>Veillonellales</taxon>
        <taxon>Veillonellaceae</taxon>
        <taxon>Dialister</taxon>
    </lineage>
</organism>
<dbReference type="Pfam" id="PF05662">
    <property type="entry name" value="YadA_stalk"/>
    <property type="match status" value="2"/>
</dbReference>
<feature type="domain" description="Trimeric autotransporter adhesin YadA-like stalk" evidence="15">
    <location>
        <begin position="881"/>
        <end position="920"/>
    </location>
</feature>
<dbReference type="InterPro" id="IPR008635">
    <property type="entry name" value="Coiled_stalk_dom"/>
</dbReference>
<keyword evidence="11" id="KW-0175">Coiled coil</keyword>
<dbReference type="STRING" id="742743.HMPREF9453_01145"/>
<comment type="caution">
    <text evidence="17">The sequence shown here is derived from an EMBL/GenBank/DDBJ whole genome shotgun (WGS) entry which is preliminary data.</text>
</comment>
<keyword evidence="13" id="KW-1133">Transmembrane helix</keyword>
<protein>
    <recommendedName>
        <fullName evidence="19">Trimeric autotransporter adhesin YadA-like C-terminal membrane anchor domain-containing protein</fullName>
    </recommendedName>
</protein>
<feature type="domain" description="Trimeric autotransporter adhesin YadA-like stalk" evidence="15">
    <location>
        <begin position="705"/>
        <end position="741"/>
    </location>
</feature>
<evidence type="ECO:0008006" key="19">
    <source>
        <dbReference type="Google" id="ProtNLM"/>
    </source>
</evidence>
<feature type="coiled-coil region" evidence="11">
    <location>
        <begin position="1020"/>
        <end position="1054"/>
    </location>
</feature>
<evidence type="ECO:0000313" key="17">
    <source>
        <dbReference type="EMBL" id="EHO62966.1"/>
    </source>
</evidence>
<dbReference type="InterPro" id="IPR005594">
    <property type="entry name" value="YadA_C"/>
</dbReference>
<dbReference type="Gene3D" id="2.20.70.140">
    <property type="match status" value="1"/>
</dbReference>
<evidence type="ECO:0000256" key="6">
    <source>
        <dbReference type="ARBA" id="ARBA00022692"/>
    </source>
</evidence>
<feature type="domain" description="ESPR" evidence="16">
    <location>
        <begin position="1"/>
        <end position="46"/>
    </location>
</feature>
<evidence type="ECO:0000256" key="8">
    <source>
        <dbReference type="ARBA" id="ARBA00022927"/>
    </source>
</evidence>
<accession>H1D0K7</accession>
<dbReference type="EMBL" id="ADLT01000037">
    <property type="protein sequence ID" value="EHO62966.1"/>
    <property type="molecule type" value="Genomic_DNA"/>
</dbReference>
<keyword evidence="8" id="KW-0653">Protein transport</keyword>
<dbReference type="SUPFAM" id="SSF54523">
    <property type="entry name" value="Pili subunits"/>
    <property type="match status" value="1"/>
</dbReference>
<comment type="subcellular location">
    <subcellularLocation>
        <location evidence="2">Cell outer membrane</location>
    </subcellularLocation>
    <subcellularLocation>
        <location evidence="1">Cell surface</location>
    </subcellularLocation>
</comment>
<name>H1D0K7_9FIRM</name>
<keyword evidence="4" id="KW-0813">Transport</keyword>
<dbReference type="GO" id="GO:0015031">
    <property type="term" value="P:protein transport"/>
    <property type="evidence" value="ECO:0007669"/>
    <property type="project" value="UniProtKB-KW"/>
</dbReference>
<dbReference type="Pfam" id="PF03895">
    <property type="entry name" value="YadA_anchor"/>
    <property type="match status" value="1"/>
</dbReference>
<dbReference type="HOGENOM" id="CLU_335115_0_0_9"/>
<evidence type="ECO:0000256" key="5">
    <source>
        <dbReference type="ARBA" id="ARBA00022452"/>
    </source>
</evidence>
<sequence length="1056" mass="109055">MNHIYKVVWSRVRNCYVAVSEIAKGHGKKSPSEKWGGKKAALLAAVIFTLGIGGTVGAAGPAATEHGPASKADGIASIAVGVGDHVVSSNTDANRFQGATSLAVGTLNIVDADANAPFDGAASSVIGQVNYTKNANAAIIMGAGNKVTNSYRDVSGLDEATINKIMGYYQKGQMDKVTEILQKAVPNSGGQVMVMGGGNTVDYAQASQVMGVSNILKGTKDAASKYNLVDGFQNNVDKVQNTYVVGANNKIDNTQNTIVIGDNHSGPSYIHGTTNSVIIGNGRTIKDGYGYLYDQDKVVSIGDSNLVHRSNESVAIGNNVIIKRDGSGNYGFGTGNVAIGSQAYINSYVNQSDSIAIGKKATVANMAGTLENNFAFGTAEGKDYYGSIAIGENSYARSGSTMIGVHDYHGQLGDIDIDFTKGKSEGPSGIGNYQASINATTIGNNSYNNGTFSTVLGSYTAVSGIYKNAKWGENPHGIQNLGAAVVGSLNSVQGLSSKEYKSSGMADSILGSANQTKNANGTVMVGAGNVVTNSIKDFDATDFQKTTGFDNPNSLSDAMRTAIKAQNGGGAAAVVGNGNIVDNATNVSILGSKNSLKNTAKAQLLGDNRDVDGADNSVIVGSAKETMATTNKNVTVLGYNANASVDGGVALGSDSAVGDSDKSGKDLNKYGFGYVKRNASDADYVWQSNLASVSVGSAGYTRRMTNVAAGIDSTDAVNVAQLKAAMSNAGSNINLVAGDGIKIDTNNGTYTISANITGGTTATDTTTVTPKDSNSGTSGDSASTDKGNTDTSGNGKGLVVTTETNPTKFAADEGTAAAVKPSETLTINGDKTNIATKVDGNAISVKLNDDISVKTVNATDSIGIKDGPSMTKDGINARDKKITHVAAGTETTDAVNYGQLKDVESKVDSNSQAITNINSHVNRLDNRINKVGAGAAALAGLHPLDFDPSDKWNFAVGYGNYRNANSVAVGAFYRPNEDTMVSVGTNFGNGENMVNAGVSFKLGQGSSYAGVSKAELAEENQKLKANDAAQDQKIQNQEKEIQELKKALEELKSHIK</sequence>
<keyword evidence="10" id="KW-0998">Cell outer membrane</keyword>
<dbReference type="GO" id="GO:0009986">
    <property type="term" value="C:cell surface"/>
    <property type="evidence" value="ECO:0007669"/>
    <property type="project" value="UniProtKB-SubCell"/>
</dbReference>
<dbReference type="RefSeq" id="WP_008859640.1">
    <property type="nucleotide sequence ID" value="NZ_JH591188.1"/>
</dbReference>
<keyword evidence="6 13" id="KW-0812">Transmembrane</keyword>
<dbReference type="GO" id="GO:0009279">
    <property type="term" value="C:cell outer membrane"/>
    <property type="evidence" value="ECO:0007669"/>
    <property type="project" value="UniProtKB-SubCell"/>
</dbReference>
<evidence type="ECO:0000313" key="18">
    <source>
        <dbReference type="Proteomes" id="UP000003277"/>
    </source>
</evidence>
<keyword evidence="9 13" id="KW-0472">Membrane</keyword>
<evidence type="ECO:0000259" key="15">
    <source>
        <dbReference type="Pfam" id="PF05662"/>
    </source>
</evidence>
<feature type="domain" description="Trimeric autotransporter adhesin YadA-like C-terminal membrane anchor" evidence="14">
    <location>
        <begin position="947"/>
        <end position="1001"/>
    </location>
</feature>
<dbReference type="Gene3D" id="6.10.250.2120">
    <property type="match status" value="1"/>
</dbReference>
<comment type="similarity">
    <text evidence="3">Belongs to the autotransporter-2 (AT-2) (TC 1.B.40) family.</text>
</comment>
<dbReference type="InterPro" id="IPR045584">
    <property type="entry name" value="Pilin-like"/>
</dbReference>
<keyword evidence="5" id="KW-1134">Transmembrane beta strand</keyword>
<evidence type="ECO:0000256" key="10">
    <source>
        <dbReference type="ARBA" id="ARBA00023237"/>
    </source>
</evidence>
<dbReference type="AlphaFoldDB" id="H1D0K7"/>
<dbReference type="Proteomes" id="UP000003277">
    <property type="component" value="Unassembled WGS sequence"/>
</dbReference>
<reference evidence="17 18" key="1">
    <citation type="submission" date="2011-11" db="EMBL/GenBank/DDBJ databases">
        <title>The Genome Sequence of Dialister succinatiphilus YIT 11850.</title>
        <authorList>
            <consortium name="The Broad Institute Genome Sequencing Platform"/>
            <person name="Earl A."/>
            <person name="Ward D."/>
            <person name="Feldgarden M."/>
            <person name="Gevers D."/>
            <person name="Morotomi M."/>
            <person name="Young S.K."/>
            <person name="Zeng Q."/>
            <person name="Gargeya S."/>
            <person name="Fitzgerald M."/>
            <person name="Haas B."/>
            <person name="Abouelleil A."/>
            <person name="Alvarado L."/>
            <person name="Arachchi H.M."/>
            <person name="Berlin A."/>
            <person name="Brown A."/>
            <person name="Chapman S.B."/>
            <person name="Dunbar C."/>
            <person name="Gearin G."/>
            <person name="Goldberg J."/>
            <person name="Griggs A."/>
            <person name="Gujja S."/>
            <person name="Heiman D."/>
            <person name="Howarth C."/>
            <person name="Lui A."/>
            <person name="MacDonald P.J.P."/>
            <person name="Montmayeur A."/>
            <person name="Murphy C."/>
            <person name="Neiman D."/>
            <person name="Pearson M."/>
            <person name="Priest M."/>
            <person name="Roberts A."/>
            <person name="Saif S."/>
            <person name="Shea T."/>
            <person name="Sisk P."/>
            <person name="Stolte C."/>
            <person name="Sykes S."/>
            <person name="Wortman J."/>
            <person name="Nusbaum C."/>
            <person name="Birren B."/>
        </authorList>
    </citation>
    <scope>NUCLEOTIDE SEQUENCE [LARGE SCALE GENOMIC DNA]</scope>
    <source>
        <strain evidence="17 18">YIT 11850</strain>
    </source>
</reference>
<feature type="region of interest" description="Disordered" evidence="12">
    <location>
        <begin position="755"/>
        <end position="800"/>
    </location>
</feature>
<dbReference type="SUPFAM" id="SSF51161">
    <property type="entry name" value="Trimeric LpxA-like enzymes"/>
    <property type="match status" value="1"/>
</dbReference>
<evidence type="ECO:0000256" key="2">
    <source>
        <dbReference type="ARBA" id="ARBA00004442"/>
    </source>
</evidence>
<dbReference type="eggNOG" id="COG5295">
    <property type="taxonomic scope" value="Bacteria"/>
</dbReference>
<evidence type="ECO:0000256" key="7">
    <source>
        <dbReference type="ARBA" id="ARBA00022729"/>
    </source>
</evidence>